<protein>
    <submittedName>
        <fullName evidence="1">Uncharacterized protein</fullName>
    </submittedName>
</protein>
<evidence type="ECO:0000313" key="1">
    <source>
        <dbReference type="EMBL" id="MCD7461137.1"/>
    </source>
</evidence>
<proteinExistence type="predicted"/>
<keyword evidence="2" id="KW-1185">Reference proteome</keyword>
<sequence>LEMSTKALEQYLSQKDPLGRALVYEREQGDSSEKIECLVVLEATDTHVSREGHLENI</sequence>
<gene>
    <name evidence="1" type="ORF">HAX54_045347</name>
</gene>
<feature type="non-terminal residue" evidence="1">
    <location>
        <position position="1"/>
    </location>
</feature>
<dbReference type="Proteomes" id="UP000823775">
    <property type="component" value="Unassembled WGS sequence"/>
</dbReference>
<dbReference type="EMBL" id="JACEIK010000700">
    <property type="protein sequence ID" value="MCD7461137.1"/>
    <property type="molecule type" value="Genomic_DNA"/>
</dbReference>
<reference evidence="1 2" key="1">
    <citation type="journal article" date="2021" name="BMC Genomics">
        <title>Datura genome reveals duplications of psychoactive alkaloid biosynthetic genes and high mutation rate following tissue culture.</title>
        <authorList>
            <person name="Rajewski A."/>
            <person name="Carter-House D."/>
            <person name="Stajich J."/>
            <person name="Litt A."/>
        </authorList>
    </citation>
    <scope>NUCLEOTIDE SEQUENCE [LARGE SCALE GENOMIC DNA]</scope>
    <source>
        <strain evidence="1">AR-01</strain>
    </source>
</reference>
<organism evidence="1 2">
    <name type="scientific">Datura stramonium</name>
    <name type="common">Jimsonweed</name>
    <name type="synonym">Common thornapple</name>
    <dbReference type="NCBI Taxonomy" id="4076"/>
    <lineage>
        <taxon>Eukaryota</taxon>
        <taxon>Viridiplantae</taxon>
        <taxon>Streptophyta</taxon>
        <taxon>Embryophyta</taxon>
        <taxon>Tracheophyta</taxon>
        <taxon>Spermatophyta</taxon>
        <taxon>Magnoliopsida</taxon>
        <taxon>eudicotyledons</taxon>
        <taxon>Gunneridae</taxon>
        <taxon>Pentapetalae</taxon>
        <taxon>asterids</taxon>
        <taxon>lamiids</taxon>
        <taxon>Solanales</taxon>
        <taxon>Solanaceae</taxon>
        <taxon>Solanoideae</taxon>
        <taxon>Datureae</taxon>
        <taxon>Datura</taxon>
    </lineage>
</organism>
<evidence type="ECO:0000313" key="2">
    <source>
        <dbReference type="Proteomes" id="UP000823775"/>
    </source>
</evidence>
<comment type="caution">
    <text evidence="1">The sequence shown here is derived from an EMBL/GenBank/DDBJ whole genome shotgun (WGS) entry which is preliminary data.</text>
</comment>
<accession>A0ABS8SQF1</accession>
<name>A0ABS8SQF1_DATST</name>